<dbReference type="AlphaFoldDB" id="A0A9N8EF12"/>
<feature type="region of interest" description="Disordered" evidence="1">
    <location>
        <begin position="480"/>
        <end position="504"/>
    </location>
</feature>
<evidence type="ECO:0000313" key="2">
    <source>
        <dbReference type="EMBL" id="CAB9520297.1"/>
    </source>
</evidence>
<keyword evidence="3" id="KW-1185">Reference proteome</keyword>
<evidence type="ECO:0000256" key="1">
    <source>
        <dbReference type="SAM" id="MobiDB-lite"/>
    </source>
</evidence>
<feature type="compositionally biased region" description="Basic residues" evidence="1">
    <location>
        <begin position="495"/>
        <end position="504"/>
    </location>
</feature>
<sequence length="504" mass="56160">MDPSALFSALDNPVPTSSWTVSKDQPLAMVLMAKADLETVKTFYEFYPEALTKELFINVLKCGAKPGVVGFLATMRPDLVGDKAFVFAVNQGPGPNRPTDKEIVTMANINPEILLMPTGQDYVMSNCLCSVLTWKYSLELTQSLFKLIAGKTKEIVFPVDVFDDIDASPWVVVDENSRTKRAAFDKEALGGMEPLLDSNNLQNMRNACGKWELDAFLEFVRKVLCNQSICKLLLNFPEPSLDQEGQPNFFHSDSFKQALSKCKIEKLQIYVDQNDPLALGFLQCCLIQMPCLKDLSVIVDSDIAASKATPVLGHFMCSNSQLETLLIRATSDTTGKGLDPILSALENDQTLNCFYYRQGGFQPDRFKRYQDILAVVLQNSNDTLNHAKFSDGCTDEDFLGNLRSPLHPSQHLLPFYISLNRLGRKEASDPETTIAEFVDLLVEVKEDTIFFDADETHKDPATTEDISNILYGLLRENPANWSKQTSSSEPNTKSGSKRKHSALS</sequence>
<proteinExistence type="predicted"/>
<accession>A0A9N8EF12</accession>
<name>A0A9N8EF12_9STRA</name>
<dbReference type="Proteomes" id="UP001153069">
    <property type="component" value="Unassembled WGS sequence"/>
</dbReference>
<dbReference type="EMBL" id="CAICTM010001088">
    <property type="protein sequence ID" value="CAB9520297.1"/>
    <property type="molecule type" value="Genomic_DNA"/>
</dbReference>
<gene>
    <name evidence="2" type="ORF">SEMRO_1090_G240161.1</name>
</gene>
<organism evidence="2 3">
    <name type="scientific">Seminavis robusta</name>
    <dbReference type="NCBI Taxonomy" id="568900"/>
    <lineage>
        <taxon>Eukaryota</taxon>
        <taxon>Sar</taxon>
        <taxon>Stramenopiles</taxon>
        <taxon>Ochrophyta</taxon>
        <taxon>Bacillariophyta</taxon>
        <taxon>Bacillariophyceae</taxon>
        <taxon>Bacillariophycidae</taxon>
        <taxon>Naviculales</taxon>
        <taxon>Naviculaceae</taxon>
        <taxon>Seminavis</taxon>
    </lineage>
</organism>
<evidence type="ECO:0000313" key="3">
    <source>
        <dbReference type="Proteomes" id="UP001153069"/>
    </source>
</evidence>
<feature type="compositionally biased region" description="Polar residues" evidence="1">
    <location>
        <begin position="480"/>
        <end position="494"/>
    </location>
</feature>
<comment type="caution">
    <text evidence="2">The sequence shown here is derived from an EMBL/GenBank/DDBJ whole genome shotgun (WGS) entry which is preliminary data.</text>
</comment>
<reference evidence="2" key="1">
    <citation type="submission" date="2020-06" db="EMBL/GenBank/DDBJ databases">
        <authorList>
            <consortium name="Plant Systems Biology data submission"/>
        </authorList>
    </citation>
    <scope>NUCLEOTIDE SEQUENCE</scope>
    <source>
        <strain evidence="2">D6</strain>
    </source>
</reference>
<protein>
    <submittedName>
        <fullName evidence="2">Uncharacterized protein</fullName>
    </submittedName>
</protein>